<dbReference type="PANTHER" id="PTHR33877:SF2">
    <property type="entry name" value="OS07G0170200 PROTEIN"/>
    <property type="match status" value="1"/>
</dbReference>
<dbReference type="SMART" id="SM00507">
    <property type="entry name" value="HNHc"/>
    <property type="match status" value="1"/>
</dbReference>
<protein>
    <recommendedName>
        <fullName evidence="1">HNH nuclease domain-containing protein</fullName>
    </recommendedName>
</protein>
<dbReference type="RefSeq" id="WP_064009645.1">
    <property type="nucleotide sequence ID" value="NZ_LUUG01000093.1"/>
</dbReference>
<dbReference type="Gene3D" id="1.10.30.50">
    <property type="match status" value="1"/>
</dbReference>
<dbReference type="Proteomes" id="UP000078090">
    <property type="component" value="Unassembled WGS sequence"/>
</dbReference>
<dbReference type="GO" id="GO:0003676">
    <property type="term" value="F:nucleic acid binding"/>
    <property type="evidence" value="ECO:0007669"/>
    <property type="project" value="InterPro"/>
</dbReference>
<proteinExistence type="predicted"/>
<dbReference type="InterPro" id="IPR052892">
    <property type="entry name" value="NA-targeting_endonuclease"/>
</dbReference>
<dbReference type="CDD" id="cd00085">
    <property type="entry name" value="HNHc"/>
    <property type="match status" value="1"/>
</dbReference>
<dbReference type="Pfam" id="PF01844">
    <property type="entry name" value="HNH"/>
    <property type="match status" value="1"/>
</dbReference>
<dbReference type="InterPro" id="IPR041025">
    <property type="entry name" value="HNH_repeat"/>
</dbReference>
<dbReference type="Pfam" id="PF18780">
    <property type="entry name" value="HNH_repeat"/>
    <property type="match status" value="1"/>
</dbReference>
<reference evidence="2 3" key="1">
    <citation type="submission" date="2016-03" db="EMBL/GenBank/DDBJ databases">
        <authorList>
            <person name="Ploux O."/>
        </authorList>
    </citation>
    <scope>NUCLEOTIDE SEQUENCE [LARGE SCALE GENOMIC DNA]</scope>
    <source>
        <strain evidence="2 3">R-45363</strain>
    </source>
</reference>
<comment type="caution">
    <text evidence="2">The sequence shown here is derived from an EMBL/GenBank/DDBJ whole genome shotgun (WGS) entry which is preliminary data.</text>
</comment>
<sequence length="222" mass="25124">MPDQKFTLERVKNAPVTDEELISDLKRVANQTNSSKVTQKLYQEHGQYDTSNVGRRFGSWNKALEAAGLSISNQCYISDEALFENILLLWKHYGRQPRRSELANPPSKISQSAYNRRFKSWVTSLEHFIEYANSADVTVPAKQEAKSNFRTTGRDPSLRLRFKVLVRDNFTCQHCGASPAKTAGVELHLDHILAWSKGGETTLDNLKTLCSKCNLGKSNLEF</sequence>
<dbReference type="OrthoDB" id="9802901at2"/>
<name>A0A177M6V6_METMH</name>
<dbReference type="AlphaFoldDB" id="A0A177M6V6"/>
<dbReference type="InterPro" id="IPR002711">
    <property type="entry name" value="HNH"/>
</dbReference>
<evidence type="ECO:0000313" key="3">
    <source>
        <dbReference type="Proteomes" id="UP000078090"/>
    </source>
</evidence>
<dbReference type="InterPro" id="IPR003615">
    <property type="entry name" value="HNH_nuc"/>
</dbReference>
<organism evidence="2 3">
    <name type="scientific">Methylomonas methanica</name>
    <dbReference type="NCBI Taxonomy" id="421"/>
    <lineage>
        <taxon>Bacteria</taxon>
        <taxon>Pseudomonadati</taxon>
        <taxon>Pseudomonadota</taxon>
        <taxon>Gammaproteobacteria</taxon>
        <taxon>Methylococcales</taxon>
        <taxon>Methylococcaceae</taxon>
        <taxon>Methylomonas</taxon>
    </lineage>
</organism>
<dbReference type="EMBL" id="LUUG01000093">
    <property type="protein sequence ID" value="OAI01105.1"/>
    <property type="molecule type" value="Genomic_DNA"/>
</dbReference>
<dbReference type="GO" id="GO:0008270">
    <property type="term" value="F:zinc ion binding"/>
    <property type="evidence" value="ECO:0007669"/>
    <property type="project" value="InterPro"/>
</dbReference>
<accession>A0A177M6V6</accession>
<gene>
    <name evidence="2" type="ORF">A1332_03445</name>
</gene>
<feature type="domain" description="HNH nuclease" evidence="1">
    <location>
        <begin position="159"/>
        <end position="215"/>
    </location>
</feature>
<evidence type="ECO:0000259" key="1">
    <source>
        <dbReference type="SMART" id="SM00507"/>
    </source>
</evidence>
<evidence type="ECO:0000313" key="2">
    <source>
        <dbReference type="EMBL" id="OAI01105.1"/>
    </source>
</evidence>
<dbReference type="GO" id="GO:0004519">
    <property type="term" value="F:endonuclease activity"/>
    <property type="evidence" value="ECO:0007669"/>
    <property type="project" value="InterPro"/>
</dbReference>
<dbReference type="PANTHER" id="PTHR33877">
    <property type="entry name" value="SLL1193 PROTEIN"/>
    <property type="match status" value="1"/>
</dbReference>